<dbReference type="Gene3D" id="3.40.30.10">
    <property type="entry name" value="Glutaredoxin"/>
    <property type="match status" value="1"/>
</dbReference>
<dbReference type="AlphaFoldDB" id="A0A078A6X3"/>
<evidence type="ECO:0000259" key="6">
    <source>
        <dbReference type="PROSITE" id="PS50405"/>
    </source>
</evidence>
<dbReference type="InterPro" id="IPR040079">
    <property type="entry name" value="Glutathione_S-Trfase"/>
</dbReference>
<reference evidence="7 8" key="1">
    <citation type="submission" date="2014-06" db="EMBL/GenBank/DDBJ databases">
        <authorList>
            <person name="Swart Estienne"/>
        </authorList>
    </citation>
    <scope>NUCLEOTIDE SEQUENCE [LARGE SCALE GENOMIC DNA]</scope>
    <source>
        <strain evidence="7 8">130c</strain>
    </source>
</reference>
<dbReference type="InterPro" id="IPR036282">
    <property type="entry name" value="Glutathione-S-Trfase_C_sf"/>
</dbReference>
<evidence type="ECO:0000313" key="8">
    <source>
        <dbReference type="Proteomes" id="UP000039865"/>
    </source>
</evidence>
<dbReference type="Gene3D" id="1.20.1050.10">
    <property type="match status" value="1"/>
</dbReference>
<feature type="domain" description="EF-1-gamma C-terminal" evidence="5">
    <location>
        <begin position="240"/>
        <end position="401"/>
    </location>
</feature>
<dbReference type="GO" id="GO:0005737">
    <property type="term" value="C:cytoplasm"/>
    <property type="evidence" value="ECO:0007669"/>
    <property type="project" value="TreeGrafter"/>
</dbReference>
<dbReference type="SUPFAM" id="SSF89942">
    <property type="entry name" value="eEF1-gamma domain"/>
    <property type="match status" value="1"/>
</dbReference>
<dbReference type="Pfam" id="PF00043">
    <property type="entry name" value="GST_C"/>
    <property type="match status" value="1"/>
</dbReference>
<dbReference type="SUPFAM" id="SSF47616">
    <property type="entry name" value="GST C-terminal domain-like"/>
    <property type="match status" value="1"/>
</dbReference>
<dbReference type="InParanoid" id="A0A078A6X3"/>
<organism evidence="7 8">
    <name type="scientific">Stylonychia lemnae</name>
    <name type="common">Ciliate</name>
    <dbReference type="NCBI Taxonomy" id="5949"/>
    <lineage>
        <taxon>Eukaryota</taxon>
        <taxon>Sar</taxon>
        <taxon>Alveolata</taxon>
        <taxon>Ciliophora</taxon>
        <taxon>Intramacronucleata</taxon>
        <taxon>Spirotrichea</taxon>
        <taxon>Stichotrichia</taxon>
        <taxon>Sporadotrichida</taxon>
        <taxon>Oxytrichidae</taxon>
        <taxon>Stylonychinae</taxon>
        <taxon>Stylonychia</taxon>
    </lineage>
</organism>
<dbReference type="PANTHER" id="PTHR43986:SF1">
    <property type="entry name" value="ELONGATION FACTOR 1-GAMMA"/>
    <property type="match status" value="1"/>
</dbReference>
<dbReference type="PROSITE" id="PS50040">
    <property type="entry name" value="EF1G_C"/>
    <property type="match status" value="1"/>
</dbReference>
<feature type="region of interest" description="Disordered" evidence="4">
    <location>
        <begin position="216"/>
        <end position="235"/>
    </location>
</feature>
<dbReference type="SMART" id="SM01183">
    <property type="entry name" value="EF1G"/>
    <property type="match status" value="1"/>
</dbReference>
<dbReference type="GO" id="GO:0005634">
    <property type="term" value="C:nucleus"/>
    <property type="evidence" value="ECO:0007669"/>
    <property type="project" value="TreeGrafter"/>
</dbReference>
<keyword evidence="1 3" id="KW-0251">Elongation factor</keyword>
<evidence type="ECO:0000256" key="3">
    <source>
        <dbReference type="PROSITE-ProRule" id="PRU00519"/>
    </source>
</evidence>
<dbReference type="SFLD" id="SFLDS00019">
    <property type="entry name" value="Glutathione_Transferase_(cytos"/>
    <property type="match status" value="1"/>
</dbReference>
<feature type="domain" description="GST C-terminal" evidence="6">
    <location>
        <begin position="83"/>
        <end position="210"/>
    </location>
</feature>
<gene>
    <name evidence="7" type="primary">Contig13545.g14454</name>
    <name evidence="7" type="ORF">STYLEM_6272</name>
</gene>
<dbReference type="OMA" id="TQYFSWT"/>
<evidence type="ECO:0000313" key="7">
    <source>
        <dbReference type="EMBL" id="CDW77312.1"/>
    </source>
</evidence>
<dbReference type="Gene3D" id="3.30.70.1010">
    <property type="entry name" value="Translation elongation factor EF1B, gamma chain, conserved domain"/>
    <property type="match status" value="1"/>
</dbReference>
<dbReference type="Pfam" id="PF02798">
    <property type="entry name" value="GST_N"/>
    <property type="match status" value="1"/>
</dbReference>
<dbReference type="OrthoDB" id="249703at2759"/>
<dbReference type="PROSITE" id="PS50405">
    <property type="entry name" value="GST_CTER"/>
    <property type="match status" value="1"/>
</dbReference>
<name>A0A078A6X3_STYLE</name>
<dbReference type="Proteomes" id="UP000039865">
    <property type="component" value="Unassembled WGS sequence"/>
</dbReference>
<dbReference type="EMBL" id="CCKQ01006027">
    <property type="protein sequence ID" value="CDW77312.1"/>
    <property type="molecule type" value="Genomic_DNA"/>
</dbReference>
<dbReference type="InterPro" id="IPR001662">
    <property type="entry name" value="EF1B_G_C"/>
</dbReference>
<evidence type="ECO:0000256" key="2">
    <source>
        <dbReference type="ARBA" id="ARBA00022917"/>
    </source>
</evidence>
<evidence type="ECO:0000259" key="5">
    <source>
        <dbReference type="PROSITE" id="PS50040"/>
    </source>
</evidence>
<dbReference type="FunCoup" id="A0A078A6X3">
    <property type="interactions" value="456"/>
</dbReference>
<evidence type="ECO:0000256" key="4">
    <source>
        <dbReference type="SAM" id="MobiDB-lite"/>
    </source>
</evidence>
<dbReference type="GO" id="GO:0003746">
    <property type="term" value="F:translation elongation factor activity"/>
    <property type="evidence" value="ECO:0007669"/>
    <property type="project" value="UniProtKB-UniRule"/>
</dbReference>
<dbReference type="InterPro" id="IPR004046">
    <property type="entry name" value="GST_C"/>
</dbReference>
<dbReference type="Pfam" id="PF00647">
    <property type="entry name" value="EF1G"/>
    <property type="match status" value="1"/>
</dbReference>
<dbReference type="InterPro" id="IPR036433">
    <property type="entry name" value="EF1B_G_C_sf"/>
</dbReference>
<dbReference type="InterPro" id="IPR036249">
    <property type="entry name" value="Thioredoxin-like_sf"/>
</dbReference>
<proteinExistence type="predicted"/>
<dbReference type="CDD" id="cd00570">
    <property type="entry name" value="GST_N_family"/>
    <property type="match status" value="1"/>
</dbReference>
<dbReference type="InterPro" id="IPR010987">
    <property type="entry name" value="Glutathione-S-Trfase_C-like"/>
</dbReference>
<evidence type="ECO:0000256" key="1">
    <source>
        <dbReference type="ARBA" id="ARBA00022768"/>
    </source>
</evidence>
<protein>
    <submittedName>
        <fullName evidence="7">Elongation factor 1</fullName>
    </submittedName>
</protein>
<keyword evidence="8" id="KW-1185">Reference proteome</keyword>
<accession>A0A078A6X3</accession>
<sequence length="401" mass="45315">MKLYNNHNGNLFSDIAVLTAKFAKVDLNVVLVSEEEAKSKDFKAKSLTGKFPLLETEHGNLVESASIARYIGRLSSEGLSGNSAFESAQVDQFCDFSNSNLIPHLRTIVYAVFGHAVVETETFNTAIKDLKEHVRSLNTHLQGKTYLVGDRLTVADVVVAVALLLPFQTVLDGGFRKSVAPNVTAWLDRFVALPEVVSRLGHVKFCAKPMKAVAPPKKEEKKEEKKAAEKTEAVAAPKKEVDPLDELPPTKFDLPTFKTYFVNLPDKRGEGMDHFFANYDREGYSLFYAKYEKYEGEGVVLYQTSNLMNGFLQRIDSFRRHTFSMMAIVGEEPNLDIESVWLFRGKGIPQQMIDHPQFEYYQKRELSVDNEEDRNLIREFWSAKVGDNVNGKVVVECKMHK</sequence>
<dbReference type="InterPro" id="IPR050802">
    <property type="entry name" value="EF-GSTs"/>
</dbReference>
<keyword evidence="2 3" id="KW-0648">Protein biosynthesis</keyword>
<dbReference type="InterPro" id="IPR004045">
    <property type="entry name" value="Glutathione_S-Trfase_N"/>
</dbReference>
<dbReference type="PANTHER" id="PTHR43986">
    <property type="entry name" value="ELONGATION FACTOR 1-GAMMA"/>
    <property type="match status" value="1"/>
</dbReference>
<dbReference type="SUPFAM" id="SSF52833">
    <property type="entry name" value="Thioredoxin-like"/>
    <property type="match status" value="1"/>
</dbReference>
<dbReference type="FunFam" id="1.20.1050.10:FF:000006">
    <property type="entry name" value="Elongation factor 1 gamma"/>
    <property type="match status" value="1"/>
</dbReference>